<evidence type="ECO:0000313" key="2">
    <source>
        <dbReference type="EMBL" id="AWL27358.1"/>
    </source>
</evidence>
<gene>
    <name evidence="2" type="ORF">DJ533_01430</name>
</gene>
<geneLocation type="plasmid" evidence="2 3">
    <name>pOXA58_010030</name>
</geneLocation>
<keyword evidence="1" id="KW-0812">Transmembrane</keyword>
<keyword evidence="3" id="KW-1185">Reference proteome</keyword>
<keyword evidence="2" id="KW-0614">Plasmid</keyword>
<evidence type="ECO:0000313" key="3">
    <source>
        <dbReference type="Proteomes" id="UP000245977"/>
    </source>
</evidence>
<organism evidence="2 3">
    <name type="scientific">Acinetobacter defluvii</name>
    <dbReference type="NCBI Taxonomy" id="1871111"/>
    <lineage>
        <taxon>Bacteria</taxon>
        <taxon>Pseudomonadati</taxon>
        <taxon>Pseudomonadota</taxon>
        <taxon>Gammaproteobacteria</taxon>
        <taxon>Moraxellales</taxon>
        <taxon>Moraxellaceae</taxon>
        <taxon>Acinetobacter</taxon>
    </lineage>
</organism>
<dbReference type="STRING" id="1871111.GCA_001704615_02337"/>
<keyword evidence="1" id="KW-0472">Membrane</keyword>
<name>A0A2S2F8Y2_9GAMM</name>
<keyword evidence="1" id="KW-1133">Transmembrane helix</keyword>
<proteinExistence type="predicted"/>
<feature type="transmembrane region" description="Helical" evidence="1">
    <location>
        <begin position="667"/>
        <end position="688"/>
    </location>
</feature>
<dbReference type="OrthoDB" id="8532641at2"/>
<protein>
    <submittedName>
        <fullName evidence="2">Uncharacterized protein</fullName>
    </submittedName>
</protein>
<dbReference type="KEGG" id="adv:DJ533_01430"/>
<dbReference type="EMBL" id="CP029396">
    <property type="protein sequence ID" value="AWL27358.1"/>
    <property type="molecule type" value="Genomic_DNA"/>
</dbReference>
<dbReference type="Proteomes" id="UP000245977">
    <property type="component" value="Plasmid pOXA58_010030"/>
</dbReference>
<sequence length="748" mass="89152">MMQLENIGFYFSKEEQLEINQFIDSKHELKNITVAHQRKLYISAIKLYLLYLDIYHESKNINTSLKNKLFNEENFNIFSGFVLEEFQASISRKSILINLVNTIFKIIPEKYFTKSSTFKINKYYLENIDKYKKIRRNIPEIYQSKPVTTIEGHVYFLNLTEVYELYGKNHQEKLYNALIRIAKKTKKTTFSRIITNTNQLYNTLFKICRNIDELSYKIRPDNSFQTMYDVYLLMLLNNIEKNYSLINFHQRWTAIVDTFYKLTEYNHFPKPDIDILRPVFKNSKLKTHHLVKSGEIINDKLLFEIPLHLKDDQAKEEIIIRINSTIDKTYEIVNLNISENYYKYKKYQENIKNSFSKIEQGNSRNAIIQYIENMHNNDQTKIKDNHLKTIRENIFLTDYEVLYPLLTKLVLEHPQITASWLIEWKLYENNKLFGYIKTDQVSYIISHKHRKRKKSLQKILLNTESIKVVEQIIELTQNNRSILKKLSDPNWEYMLLIKNSILQIPKRIIKIDNPSTFADRFFLYEIFKRHIDIKKLSETETSFVNELYKNFTLTKLRATVAVKIFLDTNSITIMSEALGHETLDHRLINTYLPEPLWDFFSNRWIRIFQNQIIFESMKDSELIFNAMDINEDNIEEFLRNHKIENLPKYLESISKEKTNNINNHFDLGIFLISVPLLQLLLGIINLNLSGKINNTFKKWLESSNFIISQIKLSLDPNNRGTSLYIDQEIQEMYKLALMNPLNLSDKLK</sequence>
<evidence type="ECO:0000256" key="1">
    <source>
        <dbReference type="SAM" id="Phobius"/>
    </source>
</evidence>
<reference evidence="2" key="1">
    <citation type="submission" date="2019-08" db="EMBL/GenBank/DDBJ databases">
        <title>The complete genome of Acinetobacter defluvii strain WCHAD010030.</title>
        <authorList>
            <person name="Hu Y."/>
            <person name="Qin J."/>
            <person name="Feng Y."/>
            <person name="Zong Z."/>
        </authorList>
    </citation>
    <scope>NUCLEOTIDE SEQUENCE</scope>
    <source>
        <strain evidence="2">WCHA30</strain>
        <plasmid evidence="2">pOXA58_010030</plasmid>
    </source>
</reference>
<accession>A0A2S2F8Y2</accession>
<dbReference type="RefSeq" id="WP_065995445.1">
    <property type="nucleotide sequence ID" value="NZ_CP029396.2"/>
</dbReference>
<dbReference type="AlphaFoldDB" id="A0A2S2F8Y2"/>